<feature type="coiled-coil region" evidence="1">
    <location>
        <begin position="425"/>
        <end position="452"/>
    </location>
</feature>
<keyword evidence="4" id="KW-1185">Reference proteome</keyword>
<name>A0A4Y1X2U8_9BACT</name>
<evidence type="ECO:0000313" key="4">
    <source>
        <dbReference type="Proteomes" id="UP000319374"/>
    </source>
</evidence>
<dbReference type="SUPFAM" id="SSF103088">
    <property type="entry name" value="OmpA-like"/>
    <property type="match status" value="1"/>
</dbReference>
<reference evidence="4" key="1">
    <citation type="submission" date="2019-06" db="EMBL/GenBank/DDBJ databases">
        <title>Alistipes onderdonkii subsp. vulgaris subsp. nov., Alistipes dispar sp. nov. and Alistipes communis sp. nov., isolated from human faeces, and creation of Alistipes onderdonkii subsp. onderdonkii subsp. nov.</title>
        <authorList>
            <person name="Sakamoto M."/>
            <person name="Ikeyama N."/>
            <person name="Ogata Y."/>
            <person name="Suda W."/>
            <person name="Iino T."/>
            <person name="Hattori M."/>
            <person name="Ohkuma M."/>
        </authorList>
    </citation>
    <scope>NUCLEOTIDE SEQUENCE [LARGE SCALE GENOMIC DNA]</scope>
    <source>
        <strain evidence="4">5CPEGH6</strain>
    </source>
</reference>
<dbReference type="KEGG" id="ada:A5CPEGH6_21180"/>
<sequence>MLTYGCLLGALLVSSPLAARHTLRSGAAVGDSRVFRLRDSVVVEMRIDLAGMEVRSDRSVVLIPSLCDGERTIALPAVEVMGRRRALYYERNGSRTYARQPYRVVRKDRKAAQTVDYRVALPRAEWMDRLRLGVTEDLCGCGRTDPGRWVSLCEADVEFSPCLAYVTPRVEMPKSRELRGRAYLDFVVDRTEIDPTYRRNPEELARIHATVDTVYNDRDFGITRIFIEGYASPEDTYEHNTGLAKGRTRALKEYLKARYGFADSLFVTSFVPEDWGNLRRYVAESSLPDKKSLLELIDGGMEPDRKERTLRMRHPESYRILLKECYPGLRRTDYRIDYRIRGFDADEARELLRTRPEKLSLHEMFAVAQTCPAGGAEFAEVFETAARLYPDDPVVNLNLANVLLAGKKPEAALPYLEKAGDGAEAENARGVAAALLERYDEAERHLRRAAEAGLREAAENLRAIAGDGNSGRK</sequence>
<dbReference type="Proteomes" id="UP000319374">
    <property type="component" value="Chromosome"/>
</dbReference>
<evidence type="ECO:0000259" key="2">
    <source>
        <dbReference type="Pfam" id="PF12984"/>
    </source>
</evidence>
<dbReference type="InterPro" id="IPR036737">
    <property type="entry name" value="OmpA-like_sf"/>
</dbReference>
<feature type="domain" description="DUF3868" evidence="2">
    <location>
        <begin position="39"/>
        <end position="94"/>
    </location>
</feature>
<organism evidence="3 4">
    <name type="scientific">Alistipes dispar</name>
    <dbReference type="NCBI Taxonomy" id="2585119"/>
    <lineage>
        <taxon>Bacteria</taxon>
        <taxon>Pseudomonadati</taxon>
        <taxon>Bacteroidota</taxon>
        <taxon>Bacteroidia</taxon>
        <taxon>Bacteroidales</taxon>
        <taxon>Rikenellaceae</taxon>
        <taxon>Alistipes</taxon>
    </lineage>
</organism>
<accession>A0A4Y1X2U8</accession>
<evidence type="ECO:0000313" key="3">
    <source>
        <dbReference type="EMBL" id="BBL07480.1"/>
    </source>
</evidence>
<evidence type="ECO:0000256" key="1">
    <source>
        <dbReference type="SAM" id="Coils"/>
    </source>
</evidence>
<dbReference type="Gene3D" id="3.30.1330.60">
    <property type="entry name" value="OmpA-like domain"/>
    <property type="match status" value="1"/>
</dbReference>
<dbReference type="InterPro" id="IPR011990">
    <property type="entry name" value="TPR-like_helical_dom_sf"/>
</dbReference>
<dbReference type="InterPro" id="IPR024480">
    <property type="entry name" value="DUF3868"/>
</dbReference>
<dbReference type="Pfam" id="PF12984">
    <property type="entry name" value="DUF3868"/>
    <property type="match status" value="1"/>
</dbReference>
<dbReference type="EMBL" id="AP019736">
    <property type="protein sequence ID" value="BBL07480.1"/>
    <property type="molecule type" value="Genomic_DNA"/>
</dbReference>
<dbReference type="Gene3D" id="1.25.40.10">
    <property type="entry name" value="Tetratricopeptide repeat domain"/>
    <property type="match status" value="1"/>
</dbReference>
<gene>
    <name evidence="3" type="ORF">A5CPEGH6_21180</name>
</gene>
<keyword evidence="1" id="KW-0175">Coiled coil</keyword>
<dbReference type="AlphaFoldDB" id="A0A4Y1X2U8"/>
<protein>
    <recommendedName>
        <fullName evidence="2">DUF3868 domain-containing protein</fullName>
    </recommendedName>
</protein>
<proteinExistence type="predicted"/>
<dbReference type="SUPFAM" id="SSF48452">
    <property type="entry name" value="TPR-like"/>
    <property type="match status" value="1"/>
</dbReference>